<evidence type="ECO:0000313" key="5">
    <source>
        <dbReference type="EMBL" id="RMZ19092.1"/>
    </source>
</evidence>
<evidence type="ECO:0008006" key="7">
    <source>
        <dbReference type="Google" id="ProtNLM"/>
    </source>
</evidence>
<proteinExistence type="inferred from homology"/>
<dbReference type="OrthoDB" id="191979at2759"/>
<keyword evidence="4" id="KW-0472">Membrane</keyword>
<dbReference type="PANTHER" id="PTHR24320:SF285">
    <property type="entry name" value="RETINOL DEHYDROGENASE 14"/>
    <property type="match status" value="1"/>
</dbReference>
<sequence>MGGGGWYELDPLALYAGAKVTLVAEWDLIFVFFGSLSGSLSHEVKSAISVQSNFDWRTVLPYLAYQPSVPSSLSAPDTTTTAAMPVYMAVSGLLDGLDSIPFIWPILKTLPALALLYLLKTFFSGASNTSERNMHGKVVMVTGGTSGVGEAVVRGLAQRGAQIVLLTQHPLGDPFLVEYIEDVRNETDNHLITAEQVDLASLHSIRTFATKWIDNAPPRRLDMIILCANTTTPSKGKVESTSEGVELNWQLNYLANFHLLSILSPALRAQPPDRDVRVIFGTCSSYMGGDLLHITQSSPTPSSQQSSKKSPQSPPKSTATPKQPPTKFSPANAHATSKLALTTFALAFQKHLAAYKRPDGMPNNTKVLLADPGLCRTPGTRRWLTWGSLSGLALYLLLYPLWWMLLKSPAMGAESFFYAAMGEEFTKGTGGGWMIKEVQVRPPLRKEVEDEEAQGKLWKYSEEMVEEAERRGKEVRSKVQREEKESKEEADAVREMEDYKAKVGKKEGKKMEGSRRGKKGNA</sequence>
<gene>
    <name evidence="5" type="ORF">D0859_16919</name>
</gene>
<evidence type="ECO:0000256" key="3">
    <source>
        <dbReference type="SAM" id="MobiDB-lite"/>
    </source>
</evidence>
<keyword evidence="4" id="KW-0812">Transmembrane</keyword>
<comment type="similarity">
    <text evidence="1">Belongs to the short-chain dehydrogenases/reductases (SDR) family.</text>
</comment>
<dbReference type="EMBL" id="QWIT01001145">
    <property type="protein sequence ID" value="RMZ19092.1"/>
    <property type="molecule type" value="Genomic_DNA"/>
</dbReference>
<feature type="compositionally biased region" description="Low complexity" evidence="3">
    <location>
        <begin position="295"/>
        <end position="321"/>
    </location>
</feature>
<evidence type="ECO:0000256" key="4">
    <source>
        <dbReference type="SAM" id="Phobius"/>
    </source>
</evidence>
<dbReference type="InterPro" id="IPR036291">
    <property type="entry name" value="NAD(P)-bd_dom_sf"/>
</dbReference>
<feature type="region of interest" description="Disordered" evidence="3">
    <location>
        <begin position="294"/>
        <end position="332"/>
    </location>
</feature>
<dbReference type="Pfam" id="PF00106">
    <property type="entry name" value="adh_short"/>
    <property type="match status" value="1"/>
</dbReference>
<accession>A0A3M7I165</accession>
<evidence type="ECO:0000256" key="2">
    <source>
        <dbReference type="ARBA" id="ARBA00023002"/>
    </source>
</evidence>
<keyword evidence="2" id="KW-0560">Oxidoreductase</keyword>
<dbReference type="GO" id="GO:0016491">
    <property type="term" value="F:oxidoreductase activity"/>
    <property type="evidence" value="ECO:0007669"/>
    <property type="project" value="UniProtKB-KW"/>
</dbReference>
<name>A0A3M7I165_HORWE</name>
<feature type="compositionally biased region" description="Basic and acidic residues" evidence="3">
    <location>
        <begin position="469"/>
        <end position="515"/>
    </location>
</feature>
<comment type="caution">
    <text evidence="5">The sequence shown here is derived from an EMBL/GenBank/DDBJ whole genome shotgun (WGS) entry which is preliminary data.</text>
</comment>
<dbReference type="Proteomes" id="UP000281677">
    <property type="component" value="Unassembled WGS sequence"/>
</dbReference>
<organism evidence="5 6">
    <name type="scientific">Hortaea werneckii</name>
    <name type="common">Black yeast</name>
    <name type="synonym">Cladosporium werneckii</name>
    <dbReference type="NCBI Taxonomy" id="91943"/>
    <lineage>
        <taxon>Eukaryota</taxon>
        <taxon>Fungi</taxon>
        <taxon>Dikarya</taxon>
        <taxon>Ascomycota</taxon>
        <taxon>Pezizomycotina</taxon>
        <taxon>Dothideomycetes</taxon>
        <taxon>Dothideomycetidae</taxon>
        <taxon>Mycosphaerellales</taxon>
        <taxon>Teratosphaeriaceae</taxon>
        <taxon>Hortaea</taxon>
    </lineage>
</organism>
<dbReference type="AlphaFoldDB" id="A0A3M7I165"/>
<evidence type="ECO:0000313" key="6">
    <source>
        <dbReference type="Proteomes" id="UP000281677"/>
    </source>
</evidence>
<reference evidence="5 6" key="1">
    <citation type="journal article" date="2018" name="BMC Genomics">
        <title>Genomic evidence for intraspecific hybridization in a clonal and extremely halotolerant yeast.</title>
        <authorList>
            <person name="Gostincar C."/>
            <person name="Stajich J.E."/>
            <person name="Zupancic J."/>
            <person name="Zalar P."/>
            <person name="Gunde-Cimerman N."/>
        </authorList>
    </citation>
    <scope>NUCLEOTIDE SEQUENCE [LARGE SCALE GENOMIC DNA]</scope>
    <source>
        <strain evidence="5 6">EXF-120</strain>
    </source>
</reference>
<dbReference type="PANTHER" id="PTHR24320">
    <property type="entry name" value="RETINOL DEHYDROGENASE"/>
    <property type="match status" value="1"/>
</dbReference>
<protein>
    <recommendedName>
        <fullName evidence="7">Ketoreductase (KR) domain-containing protein</fullName>
    </recommendedName>
</protein>
<dbReference type="SUPFAM" id="SSF51735">
    <property type="entry name" value="NAD(P)-binding Rossmann-fold domains"/>
    <property type="match status" value="1"/>
</dbReference>
<keyword evidence="4" id="KW-1133">Transmembrane helix</keyword>
<dbReference type="Gene3D" id="3.40.50.720">
    <property type="entry name" value="NAD(P)-binding Rossmann-like Domain"/>
    <property type="match status" value="1"/>
</dbReference>
<dbReference type="InterPro" id="IPR002347">
    <property type="entry name" value="SDR_fam"/>
</dbReference>
<evidence type="ECO:0000256" key="1">
    <source>
        <dbReference type="ARBA" id="ARBA00006484"/>
    </source>
</evidence>
<feature type="transmembrane region" description="Helical" evidence="4">
    <location>
        <begin position="383"/>
        <end position="406"/>
    </location>
</feature>
<dbReference type="VEuPathDB" id="FungiDB:BTJ68_14918"/>
<feature type="region of interest" description="Disordered" evidence="3">
    <location>
        <begin position="469"/>
        <end position="522"/>
    </location>
</feature>